<protein>
    <submittedName>
        <fullName evidence="1">Uncharacterized protein</fullName>
    </submittedName>
</protein>
<dbReference type="EMBL" id="CM002869">
    <property type="protein sequence ID" value="KFK45085.1"/>
    <property type="molecule type" value="Genomic_DNA"/>
</dbReference>
<proteinExistence type="predicted"/>
<accession>A0A087HSI3</accession>
<dbReference type="Proteomes" id="UP000029120">
    <property type="component" value="Chromosome 1"/>
</dbReference>
<organism evidence="1 2">
    <name type="scientific">Arabis alpina</name>
    <name type="common">Alpine rock-cress</name>
    <dbReference type="NCBI Taxonomy" id="50452"/>
    <lineage>
        <taxon>Eukaryota</taxon>
        <taxon>Viridiplantae</taxon>
        <taxon>Streptophyta</taxon>
        <taxon>Embryophyta</taxon>
        <taxon>Tracheophyta</taxon>
        <taxon>Spermatophyta</taxon>
        <taxon>Magnoliopsida</taxon>
        <taxon>eudicotyledons</taxon>
        <taxon>Gunneridae</taxon>
        <taxon>Pentapetalae</taxon>
        <taxon>rosids</taxon>
        <taxon>malvids</taxon>
        <taxon>Brassicales</taxon>
        <taxon>Brassicaceae</taxon>
        <taxon>Arabideae</taxon>
        <taxon>Arabis</taxon>
    </lineage>
</organism>
<sequence>MAKTTPIVDEVPDLPGTLIIPYWPPVNSPSLLSPQVAERAISHPPPRVLLAVEEEEDGVNLDTVQGQSNIQETVVGSAVVAEPSAVDDQKLKQPMYAESSGFRDFERTEEFIEVPDDSEGEKSFPLRKKSCHWSVRIEGPASRVRSTKEQPAGSSFVLDTTRFQTRKAQARYEFFKSQTFQAEQVVNFKEYSIEVKRLVEEAGFLDTVTKVKPFNADVVKEFWSHLPATKVEGTSVMFWVRGQCAV</sequence>
<evidence type="ECO:0000313" key="1">
    <source>
        <dbReference type="EMBL" id="KFK45085.1"/>
    </source>
</evidence>
<reference evidence="2" key="1">
    <citation type="journal article" date="2015" name="Nat. Plants">
        <title>Genome expansion of Arabis alpina linked with retrotransposition and reduced symmetric DNA methylation.</title>
        <authorList>
            <person name="Willing E.M."/>
            <person name="Rawat V."/>
            <person name="Mandakova T."/>
            <person name="Maumus F."/>
            <person name="James G.V."/>
            <person name="Nordstroem K.J."/>
            <person name="Becker C."/>
            <person name="Warthmann N."/>
            <person name="Chica C."/>
            <person name="Szarzynska B."/>
            <person name="Zytnicki M."/>
            <person name="Albani M.C."/>
            <person name="Kiefer C."/>
            <person name="Bergonzi S."/>
            <person name="Castaings L."/>
            <person name="Mateos J.L."/>
            <person name="Berns M.C."/>
            <person name="Bujdoso N."/>
            <person name="Piofczyk T."/>
            <person name="de Lorenzo L."/>
            <person name="Barrero-Sicilia C."/>
            <person name="Mateos I."/>
            <person name="Piednoel M."/>
            <person name="Hagmann J."/>
            <person name="Chen-Min-Tao R."/>
            <person name="Iglesias-Fernandez R."/>
            <person name="Schuster S.C."/>
            <person name="Alonso-Blanco C."/>
            <person name="Roudier F."/>
            <person name="Carbonero P."/>
            <person name="Paz-Ares J."/>
            <person name="Davis S.J."/>
            <person name="Pecinka A."/>
            <person name="Quesneville H."/>
            <person name="Colot V."/>
            <person name="Lysak M.A."/>
            <person name="Weigel D."/>
            <person name="Coupland G."/>
            <person name="Schneeberger K."/>
        </authorList>
    </citation>
    <scope>NUCLEOTIDE SEQUENCE [LARGE SCALE GENOMIC DNA]</scope>
    <source>
        <strain evidence="2">cv. Pajares</strain>
    </source>
</reference>
<evidence type="ECO:0000313" key="2">
    <source>
        <dbReference type="Proteomes" id="UP000029120"/>
    </source>
</evidence>
<name>A0A087HSI3_ARAAL</name>
<keyword evidence="2" id="KW-1185">Reference proteome</keyword>
<dbReference type="AlphaFoldDB" id="A0A087HSI3"/>
<dbReference type="Gramene" id="KFK45085">
    <property type="protein sequence ID" value="KFK45085"/>
    <property type="gene ID" value="AALP_AA1G341800"/>
</dbReference>
<gene>
    <name evidence="1" type="ordered locus">AALP_Aa1g341800</name>
</gene>